<sequence>MNRYARGPTIGAPSKATASTLCQKCLKRDEYMSPSMRLQALTLSYGITVMNAKQWSKNGVADELLAKADQERGRKRERQSDDPELRGATKRVRSTSATSASVSSISTGISRSPSPRPARKSTRRSISPPRRRTSPSMSVAVPRGGLADSEKKRKRDSFSSVDSYSSVERQQSRDRANTRRRYQKASPPARGRTTESRSPFKKRQDSSHDRQRPRNLIEGSGNTPLPPRERSLSPFSKRLALTQAMNGGGR</sequence>
<organism evidence="2 3">
    <name type="scientific">Diplocarpon rosae</name>
    <dbReference type="NCBI Taxonomy" id="946125"/>
    <lineage>
        <taxon>Eukaryota</taxon>
        <taxon>Fungi</taxon>
        <taxon>Dikarya</taxon>
        <taxon>Ascomycota</taxon>
        <taxon>Pezizomycotina</taxon>
        <taxon>Leotiomycetes</taxon>
        <taxon>Helotiales</taxon>
        <taxon>Drepanopezizaceae</taxon>
        <taxon>Diplocarpon</taxon>
    </lineage>
</organism>
<gene>
    <name evidence="2" type="ORF">QTJ16_005567</name>
</gene>
<reference evidence="2" key="1">
    <citation type="submission" date="2023-06" db="EMBL/GenBank/DDBJ databases">
        <title>Draft genome of Marssonina rosae.</title>
        <authorList>
            <person name="Cheng Q."/>
        </authorList>
    </citation>
    <scope>NUCLEOTIDE SEQUENCE</scope>
    <source>
        <strain evidence="2">R4</strain>
    </source>
</reference>
<keyword evidence="3" id="KW-1185">Reference proteome</keyword>
<evidence type="ECO:0000256" key="1">
    <source>
        <dbReference type="SAM" id="MobiDB-lite"/>
    </source>
</evidence>
<evidence type="ECO:0000313" key="3">
    <source>
        <dbReference type="Proteomes" id="UP001285354"/>
    </source>
</evidence>
<evidence type="ECO:0000313" key="2">
    <source>
        <dbReference type="EMBL" id="KAK2625198.1"/>
    </source>
</evidence>
<feature type="compositionally biased region" description="Basic and acidic residues" evidence="1">
    <location>
        <begin position="68"/>
        <end position="87"/>
    </location>
</feature>
<protein>
    <submittedName>
        <fullName evidence="2">Uncharacterized protein</fullName>
    </submittedName>
</protein>
<feature type="compositionally biased region" description="Basic residues" evidence="1">
    <location>
        <begin position="117"/>
        <end position="133"/>
    </location>
</feature>
<feature type="compositionally biased region" description="Basic and acidic residues" evidence="1">
    <location>
        <begin position="202"/>
        <end position="212"/>
    </location>
</feature>
<name>A0AAD9SXZ3_9HELO</name>
<comment type="caution">
    <text evidence="2">The sequence shown here is derived from an EMBL/GenBank/DDBJ whole genome shotgun (WGS) entry which is preliminary data.</text>
</comment>
<feature type="compositionally biased region" description="Low complexity" evidence="1">
    <location>
        <begin position="94"/>
        <end position="113"/>
    </location>
</feature>
<proteinExistence type="predicted"/>
<dbReference type="EMBL" id="JAUBYV010000008">
    <property type="protein sequence ID" value="KAK2625198.1"/>
    <property type="molecule type" value="Genomic_DNA"/>
</dbReference>
<dbReference type="AlphaFoldDB" id="A0AAD9SXZ3"/>
<dbReference type="Proteomes" id="UP001285354">
    <property type="component" value="Unassembled WGS sequence"/>
</dbReference>
<feature type="region of interest" description="Disordered" evidence="1">
    <location>
        <begin position="68"/>
        <end position="250"/>
    </location>
</feature>
<feature type="compositionally biased region" description="Low complexity" evidence="1">
    <location>
        <begin position="158"/>
        <end position="167"/>
    </location>
</feature>
<accession>A0AAD9SXZ3</accession>